<dbReference type="AlphaFoldDB" id="A0A6M8EIP9"/>
<organism evidence="1 2">
    <name type="scientific">Arcobacter acticola</name>
    <dbReference type="NCBI Taxonomy" id="1849015"/>
    <lineage>
        <taxon>Bacteria</taxon>
        <taxon>Pseudomonadati</taxon>
        <taxon>Campylobacterota</taxon>
        <taxon>Epsilonproteobacteria</taxon>
        <taxon>Campylobacterales</taxon>
        <taxon>Arcobacteraceae</taxon>
        <taxon>Arcobacter</taxon>
    </lineage>
</organism>
<proteinExistence type="predicted"/>
<dbReference type="EMBL" id="CP042652">
    <property type="protein sequence ID" value="QKE30002.1"/>
    <property type="molecule type" value="Genomic_DNA"/>
</dbReference>
<dbReference type="KEGG" id="paco:AACT_2950"/>
<gene>
    <name evidence="1" type="ORF">AACT_2950</name>
</gene>
<keyword evidence="2" id="KW-1185">Reference proteome</keyword>
<evidence type="ECO:0000313" key="1">
    <source>
        <dbReference type="EMBL" id="QKE30002.1"/>
    </source>
</evidence>
<accession>A0A6M8EIP9</accession>
<dbReference type="InterPro" id="IPR020483">
    <property type="entry name" value="Uncharacterised_YgbA"/>
</dbReference>
<evidence type="ECO:0000313" key="2">
    <source>
        <dbReference type="Proteomes" id="UP000503483"/>
    </source>
</evidence>
<protein>
    <submittedName>
        <fullName evidence="1">Putative nitrous oxide-regulated protein</fullName>
    </submittedName>
</protein>
<reference evidence="1 2" key="1">
    <citation type="submission" date="2019-08" db="EMBL/GenBank/DDBJ databases">
        <title>Complete genome sequence of Arcobacter acticola.</title>
        <authorList>
            <person name="Miller W."/>
        </authorList>
    </citation>
    <scope>NUCLEOTIDE SEQUENCE [LARGE SCALE GENOMIC DNA]</scope>
    <source>
        <strain evidence="1 2">KCTC 52212</strain>
    </source>
</reference>
<dbReference type="Proteomes" id="UP000503483">
    <property type="component" value="Chromosome"/>
</dbReference>
<sequence length="115" mass="13720">MTSEKFEIEINTLKSFFEVYCKDKHENQENRNVTLEYKNKTFEIELCLCKECQDAINYSFDRLLQCPNEIKPRCRKCPTPCYEKPRWKNVAKVMIHSAVKLSLSKMKSRVKNIFS</sequence>
<dbReference type="RefSeq" id="WP_172128267.1">
    <property type="nucleotide sequence ID" value="NZ_CP042652.1"/>
</dbReference>
<dbReference type="Pfam" id="PF11756">
    <property type="entry name" value="YgbA_NO"/>
    <property type="match status" value="1"/>
</dbReference>
<name>A0A6M8EIP9_9BACT</name>